<protein>
    <submittedName>
        <fullName evidence="2">Uncharacterized protein</fullName>
    </submittedName>
</protein>
<sequence>MVDLDPSVTACLGTEAAGHSLIILTGAPRSNLRDAGNASNSPRPTKPQGRRYSGHRQYGILGASSARRAPSGIRVDANG</sequence>
<evidence type="ECO:0000313" key="2">
    <source>
        <dbReference type="EMBL" id="KIO16130.1"/>
    </source>
</evidence>
<organism evidence="2 3">
    <name type="scientific">Tulasnella calospora MUT 4182</name>
    <dbReference type="NCBI Taxonomy" id="1051891"/>
    <lineage>
        <taxon>Eukaryota</taxon>
        <taxon>Fungi</taxon>
        <taxon>Dikarya</taxon>
        <taxon>Basidiomycota</taxon>
        <taxon>Agaricomycotina</taxon>
        <taxon>Agaricomycetes</taxon>
        <taxon>Cantharellales</taxon>
        <taxon>Tulasnellaceae</taxon>
        <taxon>Tulasnella</taxon>
    </lineage>
</organism>
<dbReference type="AlphaFoldDB" id="A0A0C3PNV6"/>
<gene>
    <name evidence="2" type="ORF">M407DRAFT_34235</name>
</gene>
<accession>A0A0C3PNV6</accession>
<keyword evidence="3" id="KW-1185">Reference proteome</keyword>
<reference evidence="3" key="2">
    <citation type="submission" date="2015-01" db="EMBL/GenBank/DDBJ databases">
        <title>Evolutionary Origins and Diversification of the Mycorrhizal Mutualists.</title>
        <authorList>
            <consortium name="DOE Joint Genome Institute"/>
            <consortium name="Mycorrhizal Genomics Consortium"/>
            <person name="Kohler A."/>
            <person name="Kuo A."/>
            <person name="Nagy L.G."/>
            <person name="Floudas D."/>
            <person name="Copeland A."/>
            <person name="Barry K.W."/>
            <person name="Cichocki N."/>
            <person name="Veneault-Fourrey C."/>
            <person name="LaButti K."/>
            <person name="Lindquist E.A."/>
            <person name="Lipzen A."/>
            <person name="Lundell T."/>
            <person name="Morin E."/>
            <person name="Murat C."/>
            <person name="Riley R."/>
            <person name="Ohm R."/>
            <person name="Sun H."/>
            <person name="Tunlid A."/>
            <person name="Henrissat B."/>
            <person name="Grigoriev I.V."/>
            <person name="Hibbett D.S."/>
            <person name="Martin F."/>
        </authorList>
    </citation>
    <scope>NUCLEOTIDE SEQUENCE [LARGE SCALE GENOMIC DNA]</scope>
    <source>
        <strain evidence="3">MUT 4182</strain>
    </source>
</reference>
<evidence type="ECO:0000313" key="3">
    <source>
        <dbReference type="Proteomes" id="UP000054248"/>
    </source>
</evidence>
<evidence type="ECO:0000256" key="1">
    <source>
        <dbReference type="SAM" id="MobiDB-lite"/>
    </source>
</evidence>
<feature type="region of interest" description="Disordered" evidence="1">
    <location>
        <begin position="28"/>
        <end position="79"/>
    </location>
</feature>
<reference evidence="2 3" key="1">
    <citation type="submission" date="2014-04" db="EMBL/GenBank/DDBJ databases">
        <authorList>
            <consortium name="DOE Joint Genome Institute"/>
            <person name="Kuo A."/>
            <person name="Girlanda M."/>
            <person name="Perotto S."/>
            <person name="Kohler A."/>
            <person name="Nagy L.G."/>
            <person name="Floudas D."/>
            <person name="Copeland A."/>
            <person name="Barry K.W."/>
            <person name="Cichocki N."/>
            <person name="Veneault-Fourrey C."/>
            <person name="LaButti K."/>
            <person name="Lindquist E.A."/>
            <person name="Lipzen A."/>
            <person name="Lundell T."/>
            <person name="Morin E."/>
            <person name="Murat C."/>
            <person name="Sun H."/>
            <person name="Tunlid A."/>
            <person name="Henrissat B."/>
            <person name="Grigoriev I.V."/>
            <person name="Hibbett D.S."/>
            <person name="Martin F."/>
            <person name="Nordberg H.P."/>
            <person name="Cantor M.N."/>
            <person name="Hua S.X."/>
        </authorList>
    </citation>
    <scope>NUCLEOTIDE SEQUENCE [LARGE SCALE GENOMIC DNA]</scope>
    <source>
        <strain evidence="2 3">MUT 4182</strain>
    </source>
</reference>
<name>A0A0C3PNV6_9AGAM</name>
<dbReference type="HOGENOM" id="CLU_2607798_0_0_1"/>
<dbReference type="EMBL" id="KN823665">
    <property type="protein sequence ID" value="KIO16130.1"/>
    <property type="molecule type" value="Genomic_DNA"/>
</dbReference>
<proteinExistence type="predicted"/>
<dbReference type="Proteomes" id="UP000054248">
    <property type="component" value="Unassembled WGS sequence"/>
</dbReference>